<reference evidence="8 9" key="1">
    <citation type="submission" date="2011-01" db="EMBL/GenBank/DDBJ databases">
        <title>Whole genome sequence of Amphibacillus xylinus NBRC 15112.</title>
        <authorList>
            <person name="Nakazawa H."/>
            <person name="Katano Y."/>
            <person name="Nakamura S."/>
            <person name="Sasagawa M."/>
            <person name="Fukada J."/>
            <person name="Arai T."/>
            <person name="Sasakura N."/>
            <person name="Mochizuki D."/>
            <person name="Hosoyama A."/>
            <person name="Harada K."/>
            <person name="Horikawa H."/>
            <person name="Kato Y."/>
            <person name="Harada T."/>
            <person name="Sasaki K."/>
            <person name="Sekiguchi M."/>
            <person name="Hodoyama M."/>
            <person name="Nishiko R."/>
            <person name="Narita H."/>
            <person name="Hanamaki A."/>
            <person name="Hata C."/>
            <person name="Konno Y."/>
            <person name="Niimura Y."/>
            <person name="Yamazaki S."/>
            <person name="Fujita N."/>
        </authorList>
    </citation>
    <scope>NUCLEOTIDE SEQUENCE [LARGE SCALE GENOMIC DNA]</scope>
    <source>
        <strain evidence="9">ATCC 51415 / DSM 6626 / JCM 7361 / LMG 17667 / NBRC 15112 / Ep01</strain>
    </source>
</reference>
<evidence type="ECO:0000256" key="3">
    <source>
        <dbReference type="ARBA" id="ARBA00022679"/>
    </source>
</evidence>
<dbReference type="PIRSF" id="PIRSF000699">
    <property type="entry name" value="PTS_IILac_III"/>
    <property type="match status" value="1"/>
</dbReference>
<dbReference type="RefSeq" id="WP_015010898.1">
    <property type="nucleotide sequence ID" value="NC_018704.1"/>
</dbReference>
<dbReference type="InterPro" id="IPR003188">
    <property type="entry name" value="PTS_IIA_lac/cel"/>
</dbReference>
<evidence type="ECO:0000313" key="9">
    <source>
        <dbReference type="Proteomes" id="UP000006294"/>
    </source>
</evidence>
<dbReference type="OrthoDB" id="350602at2"/>
<protein>
    <submittedName>
        <fullName evidence="8">PTS system beta-glucoside-specific enzyme IIA component</fullName>
        <ecNumber evidence="8">2.7.1.191</ecNumber>
    </submittedName>
</protein>
<dbReference type="GO" id="GO:0016740">
    <property type="term" value="F:transferase activity"/>
    <property type="evidence" value="ECO:0007669"/>
    <property type="project" value="UniProtKB-KW"/>
</dbReference>
<dbReference type="EC" id="2.7.1.191" evidence="8"/>
<dbReference type="GO" id="GO:0046872">
    <property type="term" value="F:metal ion binding"/>
    <property type="evidence" value="ECO:0007669"/>
    <property type="project" value="UniProtKB-KW"/>
</dbReference>
<evidence type="ECO:0000256" key="7">
    <source>
        <dbReference type="PROSITE-ProRule" id="PRU00418"/>
    </source>
</evidence>
<feature type="binding site" evidence="6">
    <location>
        <position position="80"/>
    </location>
    <ligand>
        <name>Mg(2+)</name>
        <dbReference type="ChEBI" id="CHEBI:18420"/>
        <note>ligand shared between all trimeric partners</note>
    </ligand>
</feature>
<evidence type="ECO:0000256" key="5">
    <source>
        <dbReference type="PIRSR" id="PIRSR000699-1"/>
    </source>
</evidence>
<evidence type="ECO:0000256" key="6">
    <source>
        <dbReference type="PIRSR" id="PIRSR000699-2"/>
    </source>
</evidence>
<sequence length="102" mass="11459">MKSNITEIAFQIILNAGNGKSNAMEAIQAAKSGDFQTADQHIQEANEDLRKAHLFQTKLLQDEANGLDKEISIILIHAQDHLMTAITVRDLAIEMIELYRRL</sequence>
<dbReference type="Pfam" id="PF02255">
    <property type="entry name" value="PTS_IIA"/>
    <property type="match status" value="1"/>
</dbReference>
<keyword evidence="2" id="KW-0762">Sugar transport</keyword>
<evidence type="ECO:0000256" key="1">
    <source>
        <dbReference type="ARBA" id="ARBA00022448"/>
    </source>
</evidence>
<dbReference type="HOGENOM" id="CLU_152490_1_0_9"/>
<feature type="active site" description="Tele-phosphohistidine intermediate" evidence="5">
    <location>
        <position position="77"/>
    </location>
</feature>
<dbReference type="PROSITE" id="PS51095">
    <property type="entry name" value="PTS_EIIA_TYPE_3"/>
    <property type="match status" value="1"/>
</dbReference>
<evidence type="ECO:0000256" key="2">
    <source>
        <dbReference type="ARBA" id="ARBA00022597"/>
    </source>
</evidence>
<dbReference type="eggNOG" id="COG1447">
    <property type="taxonomic scope" value="Bacteria"/>
</dbReference>
<dbReference type="PANTHER" id="PTHR34382">
    <property type="entry name" value="PTS SYSTEM N,N'-DIACETYLCHITOBIOSE-SPECIFIC EIIA COMPONENT"/>
    <property type="match status" value="1"/>
</dbReference>
<feature type="modified residue" description="Phosphohistidine; by HPr" evidence="7">
    <location>
        <position position="77"/>
    </location>
</feature>
<organism evidence="8 9">
    <name type="scientific">Amphibacillus xylanus (strain ATCC 51415 / DSM 6626 / JCM 7361 / LMG 17667 / NBRC 15112 / Ep01)</name>
    <dbReference type="NCBI Taxonomy" id="698758"/>
    <lineage>
        <taxon>Bacteria</taxon>
        <taxon>Bacillati</taxon>
        <taxon>Bacillota</taxon>
        <taxon>Bacilli</taxon>
        <taxon>Bacillales</taxon>
        <taxon>Bacillaceae</taxon>
        <taxon>Amphibacillus</taxon>
    </lineage>
</organism>
<dbReference type="PATRIC" id="fig|698758.3.peg.2194"/>
<dbReference type="KEGG" id="axl:AXY_21830"/>
<keyword evidence="1" id="KW-0813">Transport</keyword>
<accession>K0J0D3</accession>
<dbReference type="CDD" id="cd00215">
    <property type="entry name" value="PTS_IIA_lac"/>
    <property type="match status" value="1"/>
</dbReference>
<proteinExistence type="predicted"/>
<name>K0J0D3_AMPXN</name>
<dbReference type="AlphaFoldDB" id="K0J0D3"/>
<dbReference type="STRING" id="698758.AXY_21830"/>
<evidence type="ECO:0000313" key="8">
    <source>
        <dbReference type="EMBL" id="BAM48315.1"/>
    </source>
</evidence>
<dbReference type="InterPro" id="IPR036542">
    <property type="entry name" value="PTS_IIA_lac/cel_sf"/>
</dbReference>
<dbReference type="SUPFAM" id="SSF46973">
    <property type="entry name" value="Enzyme IIa from lactose specific PTS, IIa-lac"/>
    <property type="match status" value="1"/>
</dbReference>
<keyword evidence="4" id="KW-0598">Phosphotransferase system</keyword>
<gene>
    <name evidence="8" type="ordered locus">AXY_21830</name>
</gene>
<comment type="cofactor">
    <cofactor evidence="6">
        <name>Mg(2+)</name>
        <dbReference type="ChEBI" id="CHEBI:18420"/>
    </cofactor>
    <text evidence="6">Binds 1 Mg(2+) ion per trimer.</text>
</comment>
<dbReference type="Proteomes" id="UP000006294">
    <property type="component" value="Chromosome"/>
</dbReference>
<keyword evidence="3 8" id="KW-0808">Transferase</keyword>
<keyword evidence="6" id="KW-0479">Metal-binding</keyword>
<dbReference type="EMBL" id="AP012050">
    <property type="protein sequence ID" value="BAM48315.1"/>
    <property type="molecule type" value="Genomic_DNA"/>
</dbReference>
<keyword evidence="6" id="KW-0460">Magnesium</keyword>
<keyword evidence="9" id="KW-1185">Reference proteome</keyword>
<dbReference type="Gene3D" id="1.20.58.80">
    <property type="entry name" value="Phosphotransferase system, lactose/cellobiose-type IIA subunit"/>
    <property type="match status" value="1"/>
</dbReference>
<dbReference type="PANTHER" id="PTHR34382:SF7">
    <property type="entry name" value="PTS SYSTEM N,N'-DIACETYLCHITOBIOSE-SPECIFIC EIIA COMPONENT"/>
    <property type="match status" value="1"/>
</dbReference>
<dbReference type="GO" id="GO:0009401">
    <property type="term" value="P:phosphoenolpyruvate-dependent sugar phosphotransferase system"/>
    <property type="evidence" value="ECO:0007669"/>
    <property type="project" value="UniProtKB-KW"/>
</dbReference>
<evidence type="ECO:0000256" key="4">
    <source>
        <dbReference type="ARBA" id="ARBA00022683"/>
    </source>
</evidence>